<evidence type="ECO:0000259" key="2">
    <source>
        <dbReference type="Pfam" id="PF13439"/>
    </source>
</evidence>
<dbReference type="PANTHER" id="PTHR45947:SF3">
    <property type="entry name" value="SULFOQUINOVOSYL TRANSFERASE SQD2"/>
    <property type="match status" value="1"/>
</dbReference>
<dbReference type="Pfam" id="PF00534">
    <property type="entry name" value="Glycos_transf_1"/>
    <property type="match status" value="1"/>
</dbReference>
<reference evidence="3 4" key="1">
    <citation type="submission" date="2017-07" db="EMBL/GenBank/DDBJ databases">
        <title>Acidovorax KNDSW TSA 6 genome sequence and assembly.</title>
        <authorList>
            <person name="Mayilraj S."/>
        </authorList>
    </citation>
    <scope>NUCLEOTIDE SEQUENCE [LARGE SCALE GENOMIC DNA]</scope>
    <source>
        <strain evidence="3 4">KNDSW-TSA6</strain>
    </source>
</reference>
<keyword evidence="3" id="KW-0808">Transferase</keyword>
<dbReference type="Pfam" id="PF13439">
    <property type="entry name" value="Glyco_transf_4"/>
    <property type="match status" value="1"/>
</dbReference>
<dbReference type="EMBL" id="NOIG01000004">
    <property type="protein sequence ID" value="OYD51611.1"/>
    <property type="molecule type" value="Genomic_DNA"/>
</dbReference>
<accession>A0A235ERG3</accession>
<dbReference type="RefSeq" id="WP_094287888.1">
    <property type="nucleotide sequence ID" value="NZ_NOIG01000004.1"/>
</dbReference>
<dbReference type="PANTHER" id="PTHR45947">
    <property type="entry name" value="SULFOQUINOVOSYL TRANSFERASE SQD2"/>
    <property type="match status" value="1"/>
</dbReference>
<feature type="domain" description="Glycosyl transferase family 1" evidence="1">
    <location>
        <begin position="185"/>
        <end position="289"/>
    </location>
</feature>
<keyword evidence="3" id="KW-0328">Glycosyltransferase</keyword>
<dbReference type="Gene3D" id="3.40.50.2000">
    <property type="entry name" value="Glycogen Phosphorylase B"/>
    <property type="match status" value="2"/>
</dbReference>
<feature type="domain" description="Glycosyltransferase subfamily 4-like N-terminal" evidence="2">
    <location>
        <begin position="14"/>
        <end position="165"/>
    </location>
</feature>
<dbReference type="InterPro" id="IPR028098">
    <property type="entry name" value="Glyco_trans_4-like_N"/>
</dbReference>
<dbReference type="SUPFAM" id="SSF53756">
    <property type="entry name" value="UDP-Glycosyltransferase/glycogen phosphorylase"/>
    <property type="match status" value="1"/>
</dbReference>
<name>A0A235ERG3_9BURK</name>
<dbReference type="CDD" id="cd03814">
    <property type="entry name" value="GT4-like"/>
    <property type="match status" value="1"/>
</dbReference>
<sequence>MKIALLTDAWLPQVNGVVTTLLELVRELEGVGHEVQVVHPGLFTTRSCPGYAGIDLAVRPGRLVAKMLDDMQPDAIHLATEGPLGWAGRSHCLRRGLAFTTAFHTKFPEILHAALRVPLSWGYALFRHFHRPSCGVMVPTHGVLQMLEQRGFRNLRPWTHGVDTQAFPFQGAACPSPLTGALAHPVSLYVGRISYEKNIEAFLQLDMPGTKVVCGVGPLEARFKAKYPQVRWLGILDRAALAQVYAAADVFVFPSRSETFGLVMLEAMACGTPVAAFPVDGPMEVLGAHLGRVPRGGVLHDNLLTASQQALAIPRSEARSRAMDFTWTQAAQLFQQYLVPARSVPVTGCATVTKSVTSLSSGR</sequence>
<evidence type="ECO:0000259" key="1">
    <source>
        <dbReference type="Pfam" id="PF00534"/>
    </source>
</evidence>
<evidence type="ECO:0000313" key="4">
    <source>
        <dbReference type="Proteomes" id="UP000215441"/>
    </source>
</evidence>
<dbReference type="OrthoDB" id="9802525at2"/>
<dbReference type="InterPro" id="IPR001296">
    <property type="entry name" value="Glyco_trans_1"/>
</dbReference>
<protein>
    <submittedName>
        <fullName evidence="3">Alpha-mannosyltransferase</fullName>
    </submittedName>
</protein>
<proteinExistence type="predicted"/>
<evidence type="ECO:0000313" key="3">
    <source>
        <dbReference type="EMBL" id="OYD51611.1"/>
    </source>
</evidence>
<dbReference type="InterPro" id="IPR050194">
    <property type="entry name" value="Glycosyltransferase_grp1"/>
</dbReference>
<comment type="caution">
    <text evidence="3">The sequence shown here is derived from an EMBL/GenBank/DDBJ whole genome shotgun (WGS) entry which is preliminary data.</text>
</comment>
<keyword evidence="4" id="KW-1185">Reference proteome</keyword>
<dbReference type="Proteomes" id="UP000215441">
    <property type="component" value="Unassembled WGS sequence"/>
</dbReference>
<organism evidence="3 4">
    <name type="scientific">Acidovorax kalamii</name>
    <dbReference type="NCBI Taxonomy" id="2004485"/>
    <lineage>
        <taxon>Bacteria</taxon>
        <taxon>Pseudomonadati</taxon>
        <taxon>Pseudomonadota</taxon>
        <taxon>Betaproteobacteria</taxon>
        <taxon>Burkholderiales</taxon>
        <taxon>Comamonadaceae</taxon>
        <taxon>Acidovorax</taxon>
    </lineage>
</organism>
<gene>
    <name evidence="3" type="ORF">CBY09_07425</name>
</gene>
<dbReference type="GO" id="GO:0016757">
    <property type="term" value="F:glycosyltransferase activity"/>
    <property type="evidence" value="ECO:0007669"/>
    <property type="project" value="UniProtKB-KW"/>
</dbReference>
<dbReference type="AlphaFoldDB" id="A0A235ERG3"/>